<keyword evidence="10" id="KW-1185">Reference proteome</keyword>
<dbReference type="OrthoDB" id="2595934at2759"/>
<keyword evidence="7" id="KW-0539">Nucleus</keyword>
<feature type="compositionally biased region" description="Basic and acidic residues" evidence="8">
    <location>
        <begin position="1"/>
        <end position="10"/>
    </location>
</feature>
<keyword evidence="3" id="KW-0862">Zinc</keyword>
<comment type="caution">
    <text evidence="9">The sequence shown here is derived from an EMBL/GenBank/DDBJ whole genome shotgun (WGS) entry which is preliminary data.</text>
</comment>
<dbReference type="PANTHER" id="PTHR31845">
    <property type="entry name" value="FINGER DOMAIN PROTEIN, PUTATIVE-RELATED"/>
    <property type="match status" value="1"/>
</dbReference>
<keyword evidence="6" id="KW-0804">Transcription</keyword>
<evidence type="ECO:0000313" key="10">
    <source>
        <dbReference type="Proteomes" id="UP000319257"/>
    </source>
</evidence>
<name>A0A507B233_9PEZI</name>
<dbReference type="GO" id="GO:0000976">
    <property type="term" value="F:transcription cis-regulatory region binding"/>
    <property type="evidence" value="ECO:0007669"/>
    <property type="project" value="TreeGrafter"/>
</dbReference>
<feature type="compositionally biased region" description="Basic and acidic residues" evidence="8">
    <location>
        <begin position="50"/>
        <end position="76"/>
    </location>
</feature>
<dbReference type="InterPro" id="IPR051089">
    <property type="entry name" value="prtT"/>
</dbReference>
<dbReference type="PANTHER" id="PTHR31845:SF34">
    <property type="entry name" value="TRANSCRIPTIONAL ACTIVATOR OF PROTEASES PRTT"/>
    <property type="match status" value="1"/>
</dbReference>
<gene>
    <name evidence="9" type="ORF">E0L32_003293</name>
</gene>
<evidence type="ECO:0000256" key="1">
    <source>
        <dbReference type="ARBA" id="ARBA00004123"/>
    </source>
</evidence>
<dbReference type="RefSeq" id="XP_030998886.1">
    <property type="nucleotide sequence ID" value="XM_031137578.1"/>
</dbReference>
<sequence length="588" mass="65578">MREPRTEPPEGGRIAQSPAPGFESLNSRLDRHESLLESLRAEVKTLTSHLNKDNSTDTSSQRDDTATAFTSEKDWYGHPTNAPDTTTNLAPINIMRRQYPGRSGIERLLDATDDIVIQGIMTEEQALRLEQVFLQRCGPWLQIEDWAGMGSNLVTIRNKSALLFAVCCLQGCRLDDDFCNSPQHYTLYEHVRKAMQRLFLISPLPTDACLALLIMTVWSTSPEETSEFIDSWVLSGYIAQQEMLNLSFTRIISSLRSGAASPLDRLSLRLWNSTCLCHLQYAIGTGRPPTIAKSYIEQARTIIDSFEASAYDGYELAGLAMLMLTEEVLSEEVFSRYGHVQRAITRWKNQWHHLFENRDDRFCSIKLTSNFCQLVITRRALEEHRAQRQSRIMDGQNGSDIGHESASSDNRQAQEAKLFEQWTAQSRENALQLVETFGQLPGTIVRELPDFFYLVVTYGMTVLAHFIYKPPLLGASAITSPRSNEEIAAILQDAMAHGSRTGSKTMRLFELTITRLAEALDTHPGEATAGTGNGAMAGGGGMTGVDRLLGPDATGTSADVLGFSENWVTPDLEALFNDMLPEFLVPRP</sequence>
<feature type="region of interest" description="Disordered" evidence="8">
    <location>
        <begin position="47"/>
        <end position="85"/>
    </location>
</feature>
<dbReference type="STRING" id="1093900.A0A507B233"/>
<keyword evidence="4" id="KW-0805">Transcription regulation</keyword>
<keyword evidence="2" id="KW-0479">Metal-binding</keyword>
<reference evidence="9 10" key="1">
    <citation type="submission" date="2019-06" db="EMBL/GenBank/DDBJ databases">
        <title>Draft genome sequence of the filamentous fungus Phialemoniopsis curvata isolated from diesel fuel.</title>
        <authorList>
            <person name="Varaljay V.A."/>
            <person name="Lyon W.J."/>
            <person name="Crouch A.L."/>
            <person name="Drake C.E."/>
            <person name="Hollomon J.M."/>
            <person name="Nadeau L.J."/>
            <person name="Nunn H.S."/>
            <person name="Stevenson B.S."/>
            <person name="Bojanowski C.L."/>
            <person name="Crookes-Goodson W.J."/>
        </authorList>
    </citation>
    <scope>NUCLEOTIDE SEQUENCE [LARGE SCALE GENOMIC DNA]</scope>
    <source>
        <strain evidence="9 10">D216</strain>
    </source>
</reference>
<organism evidence="9 10">
    <name type="scientific">Thyridium curvatum</name>
    <dbReference type="NCBI Taxonomy" id="1093900"/>
    <lineage>
        <taxon>Eukaryota</taxon>
        <taxon>Fungi</taxon>
        <taxon>Dikarya</taxon>
        <taxon>Ascomycota</taxon>
        <taxon>Pezizomycotina</taxon>
        <taxon>Sordariomycetes</taxon>
        <taxon>Sordariomycetidae</taxon>
        <taxon>Thyridiales</taxon>
        <taxon>Thyridiaceae</taxon>
        <taxon>Thyridium</taxon>
    </lineage>
</organism>
<evidence type="ECO:0000256" key="5">
    <source>
        <dbReference type="ARBA" id="ARBA00023125"/>
    </source>
</evidence>
<accession>A0A507B233</accession>
<protein>
    <submittedName>
        <fullName evidence="9">Uncharacterized protein</fullName>
    </submittedName>
</protein>
<proteinExistence type="predicted"/>
<evidence type="ECO:0000256" key="7">
    <source>
        <dbReference type="ARBA" id="ARBA00023242"/>
    </source>
</evidence>
<dbReference type="GeneID" id="41970740"/>
<dbReference type="GO" id="GO:0000981">
    <property type="term" value="F:DNA-binding transcription factor activity, RNA polymerase II-specific"/>
    <property type="evidence" value="ECO:0007669"/>
    <property type="project" value="TreeGrafter"/>
</dbReference>
<evidence type="ECO:0000256" key="3">
    <source>
        <dbReference type="ARBA" id="ARBA00022833"/>
    </source>
</evidence>
<dbReference type="AlphaFoldDB" id="A0A507B233"/>
<dbReference type="EMBL" id="SKBQ01000014">
    <property type="protein sequence ID" value="TPX17175.1"/>
    <property type="molecule type" value="Genomic_DNA"/>
</dbReference>
<feature type="region of interest" description="Disordered" evidence="8">
    <location>
        <begin position="1"/>
        <end position="25"/>
    </location>
</feature>
<evidence type="ECO:0000256" key="8">
    <source>
        <dbReference type="SAM" id="MobiDB-lite"/>
    </source>
</evidence>
<dbReference type="Proteomes" id="UP000319257">
    <property type="component" value="Unassembled WGS sequence"/>
</dbReference>
<dbReference type="GO" id="GO:0046872">
    <property type="term" value="F:metal ion binding"/>
    <property type="evidence" value="ECO:0007669"/>
    <property type="project" value="UniProtKB-KW"/>
</dbReference>
<keyword evidence="5" id="KW-0238">DNA-binding</keyword>
<dbReference type="GO" id="GO:0005634">
    <property type="term" value="C:nucleus"/>
    <property type="evidence" value="ECO:0007669"/>
    <property type="project" value="UniProtKB-SubCell"/>
</dbReference>
<comment type="subcellular location">
    <subcellularLocation>
        <location evidence="1">Nucleus</location>
    </subcellularLocation>
</comment>
<evidence type="ECO:0000256" key="6">
    <source>
        <dbReference type="ARBA" id="ARBA00023163"/>
    </source>
</evidence>
<evidence type="ECO:0000256" key="2">
    <source>
        <dbReference type="ARBA" id="ARBA00022723"/>
    </source>
</evidence>
<evidence type="ECO:0000313" key="9">
    <source>
        <dbReference type="EMBL" id="TPX17175.1"/>
    </source>
</evidence>
<evidence type="ECO:0000256" key="4">
    <source>
        <dbReference type="ARBA" id="ARBA00023015"/>
    </source>
</evidence>
<dbReference type="InParanoid" id="A0A507B233"/>
<dbReference type="CDD" id="cd12148">
    <property type="entry name" value="fungal_TF_MHR"/>
    <property type="match status" value="1"/>
</dbReference>